<organism evidence="1 2">
    <name type="scientific">Pleomassaria siparia CBS 279.74</name>
    <dbReference type="NCBI Taxonomy" id="1314801"/>
    <lineage>
        <taxon>Eukaryota</taxon>
        <taxon>Fungi</taxon>
        <taxon>Dikarya</taxon>
        <taxon>Ascomycota</taxon>
        <taxon>Pezizomycotina</taxon>
        <taxon>Dothideomycetes</taxon>
        <taxon>Pleosporomycetidae</taxon>
        <taxon>Pleosporales</taxon>
        <taxon>Pleomassariaceae</taxon>
        <taxon>Pleomassaria</taxon>
    </lineage>
</organism>
<sequence>MGGYPSKPGSSSSPLHQLPLLLLSQIEKSSRLTPTRRKTIATSLMKEQDANDAGNDKNDVVILGSNEVQGEFDRQERQIRLGCHGPIHLVTRPGRLPGFDVALRNYQVHDIYL</sequence>
<dbReference type="EMBL" id="MU005776">
    <property type="protein sequence ID" value="KAF2706402.1"/>
    <property type="molecule type" value="Genomic_DNA"/>
</dbReference>
<keyword evidence="2" id="KW-1185">Reference proteome</keyword>
<gene>
    <name evidence="1" type="ORF">K504DRAFT_459697</name>
</gene>
<proteinExistence type="predicted"/>
<accession>A0A6G1K1L4</accession>
<dbReference type="Proteomes" id="UP000799428">
    <property type="component" value="Unassembled WGS sequence"/>
</dbReference>
<evidence type="ECO:0000313" key="1">
    <source>
        <dbReference type="EMBL" id="KAF2706402.1"/>
    </source>
</evidence>
<name>A0A6G1K1L4_9PLEO</name>
<dbReference type="AlphaFoldDB" id="A0A6G1K1L4"/>
<reference evidence="1" key="1">
    <citation type="journal article" date="2020" name="Stud. Mycol.">
        <title>101 Dothideomycetes genomes: a test case for predicting lifestyles and emergence of pathogens.</title>
        <authorList>
            <person name="Haridas S."/>
            <person name="Albert R."/>
            <person name="Binder M."/>
            <person name="Bloem J."/>
            <person name="Labutti K."/>
            <person name="Salamov A."/>
            <person name="Andreopoulos B."/>
            <person name="Baker S."/>
            <person name="Barry K."/>
            <person name="Bills G."/>
            <person name="Bluhm B."/>
            <person name="Cannon C."/>
            <person name="Castanera R."/>
            <person name="Culley D."/>
            <person name="Daum C."/>
            <person name="Ezra D."/>
            <person name="Gonzalez J."/>
            <person name="Henrissat B."/>
            <person name="Kuo A."/>
            <person name="Liang C."/>
            <person name="Lipzen A."/>
            <person name="Lutzoni F."/>
            <person name="Magnuson J."/>
            <person name="Mondo S."/>
            <person name="Nolan M."/>
            <person name="Ohm R."/>
            <person name="Pangilinan J."/>
            <person name="Park H.-J."/>
            <person name="Ramirez L."/>
            <person name="Alfaro M."/>
            <person name="Sun H."/>
            <person name="Tritt A."/>
            <person name="Yoshinaga Y."/>
            <person name="Zwiers L.-H."/>
            <person name="Turgeon B."/>
            <person name="Goodwin S."/>
            <person name="Spatafora J."/>
            <person name="Crous P."/>
            <person name="Grigoriev I."/>
        </authorList>
    </citation>
    <scope>NUCLEOTIDE SEQUENCE</scope>
    <source>
        <strain evidence="1">CBS 279.74</strain>
    </source>
</reference>
<protein>
    <submittedName>
        <fullName evidence="1">Uncharacterized protein</fullName>
    </submittedName>
</protein>
<evidence type="ECO:0000313" key="2">
    <source>
        <dbReference type="Proteomes" id="UP000799428"/>
    </source>
</evidence>